<accession>A0A2C9WBH7</accession>
<proteinExistence type="predicted"/>
<evidence type="ECO:0000313" key="4">
    <source>
        <dbReference type="EMBL" id="OAY56089.1"/>
    </source>
</evidence>
<name>A0A2C9WBH7_MANES</name>
<keyword evidence="5" id="KW-1185">Reference proteome</keyword>
<feature type="region of interest" description="Disordered" evidence="1">
    <location>
        <begin position="32"/>
        <end position="55"/>
    </location>
</feature>
<dbReference type="AlphaFoldDB" id="A0A2C9WBH7"/>
<dbReference type="OMA" id="MVRRNEW"/>
<dbReference type="Proteomes" id="UP000091857">
    <property type="component" value="Chromosome 3"/>
</dbReference>
<dbReference type="Gramene" id="Manes.03G201600.1.v8.1">
    <property type="protein sequence ID" value="Manes.03G201600.1.v8.1.CDS"/>
    <property type="gene ID" value="Manes.03G201600.v8.1"/>
</dbReference>
<dbReference type="PANTHER" id="PTHR21726:SF29">
    <property type="entry name" value="EXPRESSED PROTEIN"/>
    <property type="match status" value="1"/>
</dbReference>
<dbReference type="Pfam" id="PF14383">
    <property type="entry name" value="VARLMGL"/>
    <property type="match status" value="1"/>
</dbReference>
<evidence type="ECO:0000256" key="1">
    <source>
        <dbReference type="SAM" id="MobiDB-lite"/>
    </source>
</evidence>
<comment type="caution">
    <text evidence="4">The sequence shown here is derived from an EMBL/GenBank/DDBJ whole genome shotgun (WGS) entry which is preliminary data.</text>
</comment>
<dbReference type="STRING" id="3983.A0A2C9WBH7"/>
<reference evidence="5" key="1">
    <citation type="journal article" date="2016" name="Nat. Biotechnol.">
        <title>Sequencing wild and cultivated cassava and related species reveals extensive interspecific hybridization and genetic diversity.</title>
        <authorList>
            <person name="Bredeson J.V."/>
            <person name="Lyons J.B."/>
            <person name="Prochnik S.E."/>
            <person name="Wu G.A."/>
            <person name="Ha C.M."/>
            <person name="Edsinger-Gonzales E."/>
            <person name="Grimwood J."/>
            <person name="Schmutz J."/>
            <person name="Rabbi I.Y."/>
            <person name="Egesi C."/>
            <person name="Nauluvula P."/>
            <person name="Lebot V."/>
            <person name="Ndunguru J."/>
            <person name="Mkamilo G."/>
            <person name="Bart R.S."/>
            <person name="Setter T.L."/>
            <person name="Gleadow R.M."/>
            <person name="Kulakow P."/>
            <person name="Ferguson M.E."/>
            <person name="Rounsley S."/>
            <person name="Rokhsar D.S."/>
        </authorList>
    </citation>
    <scope>NUCLEOTIDE SEQUENCE [LARGE SCALE GENOMIC DNA]</scope>
    <source>
        <strain evidence="5">cv. AM560-2</strain>
    </source>
</reference>
<evidence type="ECO:0000313" key="5">
    <source>
        <dbReference type="Proteomes" id="UP000091857"/>
    </source>
</evidence>
<gene>
    <name evidence="4" type="ORF">MANES_03G201600v8</name>
</gene>
<dbReference type="InterPro" id="IPR025486">
    <property type="entry name" value="DUF4378"/>
</dbReference>
<feature type="compositionally biased region" description="Polar residues" evidence="1">
    <location>
        <begin position="431"/>
        <end position="445"/>
    </location>
</feature>
<feature type="region of interest" description="Disordered" evidence="1">
    <location>
        <begin position="269"/>
        <end position="293"/>
    </location>
</feature>
<evidence type="ECO:0000259" key="3">
    <source>
        <dbReference type="Pfam" id="PF14383"/>
    </source>
</evidence>
<evidence type="ECO:0000259" key="2">
    <source>
        <dbReference type="Pfam" id="PF14309"/>
    </source>
</evidence>
<dbReference type="InterPro" id="IPR032795">
    <property type="entry name" value="DUF3741-assoc"/>
</dbReference>
<feature type="compositionally biased region" description="Polar residues" evidence="1">
    <location>
        <begin position="388"/>
        <end position="407"/>
    </location>
</feature>
<feature type="domain" description="DUF4378" evidence="2">
    <location>
        <begin position="787"/>
        <end position="938"/>
    </location>
</feature>
<dbReference type="EMBL" id="CM004389">
    <property type="protein sequence ID" value="OAY56089.1"/>
    <property type="molecule type" value="Genomic_DNA"/>
</dbReference>
<protein>
    <recommendedName>
        <fullName evidence="6">DUF4378 domain-containing protein</fullName>
    </recommendedName>
</protein>
<organism evidence="4 5">
    <name type="scientific">Manihot esculenta</name>
    <name type="common">Cassava</name>
    <name type="synonym">Jatropha manihot</name>
    <dbReference type="NCBI Taxonomy" id="3983"/>
    <lineage>
        <taxon>Eukaryota</taxon>
        <taxon>Viridiplantae</taxon>
        <taxon>Streptophyta</taxon>
        <taxon>Embryophyta</taxon>
        <taxon>Tracheophyta</taxon>
        <taxon>Spermatophyta</taxon>
        <taxon>Magnoliopsida</taxon>
        <taxon>eudicotyledons</taxon>
        <taxon>Gunneridae</taxon>
        <taxon>Pentapetalae</taxon>
        <taxon>rosids</taxon>
        <taxon>fabids</taxon>
        <taxon>Malpighiales</taxon>
        <taxon>Euphorbiaceae</taxon>
        <taxon>Crotonoideae</taxon>
        <taxon>Manihoteae</taxon>
        <taxon>Manihot</taxon>
    </lineage>
</organism>
<dbReference type="PANTHER" id="PTHR21726">
    <property type="entry name" value="PHOSPHATIDYLINOSITOL N-ACETYLGLUCOSAMINYLTRANSFERASE SUBUNIT P DOWN SYNDROME CRITICAL REGION PROTEIN 5 -RELATED"/>
    <property type="match status" value="1"/>
</dbReference>
<dbReference type="OrthoDB" id="765769at2759"/>
<evidence type="ECO:0008006" key="6">
    <source>
        <dbReference type="Google" id="ProtNLM"/>
    </source>
</evidence>
<dbReference type="Gramene" id="Manes.03G201600.6.v8.1">
    <property type="protein sequence ID" value="Manes.03G201600.6.v8.1.CDS"/>
    <property type="gene ID" value="Manes.03G201600.v8.1"/>
</dbReference>
<sequence length="946" mass="103866">MGVEKEGSKNGSYVGGFFQLFDWTAKSRKKLFSSKSDLPVPSKQGKRSNGNLPMTRLHLMDEDETGAGSSIRGSSDYSCASSVTDDDGCGAKAPGVVARLMGLDSLPTSSSDPNATPFLDTQSLMEASQRRKHSEYYHDPQIMYSGNLVKKEDGCPLNFLDSKPQVLSRRIEKFQTEILPPKSAKSIPITHHKLLSPIKGPGFVPSKTAAHIMEAAARIIEPSPQATKSKVSIGSSSVPLKVRDLKEKLEVAQKTPLVGSSAASLKARNLKEKVEAPNKTSRLAEPSTRRPVESNAAKYLKGQSLNKSWNSSVETKSIRAFPETEEGSGLKNKGKSVSLAIQAKVNVQKRESTNSGGNRGLVGHGDHCEVMSSQTFTSQPNSHRRFPKNSTGHVASGVLRQNNQKQNGHIDKDKPSKPAVGSHLQGRKALTGNSSSVPYNTSAKTVRSKIGTRKLGSDVTDSEMGLSNYSTKHIPRKKRSIDRNLHLEKNHAVDNKLIDKNQKEIESNRTIDRHFNCAEDSKSKGMDVVSFTFTAPLRYMPDYETSGQLKESGSFCMDKRSKRLLLDTDSIKSSSVGHNVIGGDALSALLEQKLRELTNSMESSRHNSGKIGSTFSPSFLQDLSPTINSGSTTPRLHNNTDQNMLLVGKLSSSGDSNVFSTDPMALRSKQMFQGVDELEECSSKSDDSRNLLDRTRPSPVSVLETFFSTESSSSLDSTECSSAEGSKQCSSIQAQEILGSSFSNKFHYVDADTDLSDSASSKSAGTTAWKHANTLPVMNLVKSTKWEIEYVQKILFNLEFTFQEFALGWAREITSPLLFNQLESQKGGLVSDGVEARLERKVFFDCVNECLDKRCRRYVGGGYKAWTKGVTMVRRKDRLAEEVLKEISAWKDMGDCMVDELVDKDMSSQHGRWLDFEVDASILGMDIEGQIYSSLLDEVVADVFQS</sequence>
<feature type="domain" description="DUF3741" evidence="3">
    <location>
        <begin position="81"/>
        <end position="111"/>
    </location>
</feature>
<dbReference type="Pfam" id="PF14309">
    <property type="entry name" value="DUF4378"/>
    <property type="match status" value="1"/>
</dbReference>
<feature type="region of interest" description="Disordered" evidence="1">
    <location>
        <begin position="374"/>
        <end position="468"/>
    </location>
</feature>